<dbReference type="InterPro" id="IPR008972">
    <property type="entry name" value="Cupredoxin"/>
</dbReference>
<dbReference type="SUPFAM" id="SSF49503">
    <property type="entry name" value="Cupredoxins"/>
    <property type="match status" value="1"/>
</dbReference>
<name>A0A2K1XCN1_POPTR</name>
<sequence>MEHRHKQFRSPVKAHVPQKVDTRLLFTISVNLLNCSTDKPCAGPFAYYYGVAGVFERNFPHKPPNEFNYTAENLPANLLTPSLGTEVRVLDFYVVGWGSGNFDPNNDPSRYNLVDPLKETTVEVPHNGWAAIRFRADNFFFRVDHKT</sequence>
<dbReference type="PANTHER" id="PTHR11709:SF262">
    <property type="entry name" value="LACCASE-14"/>
    <property type="match status" value="1"/>
</dbReference>
<organism evidence="4 5">
    <name type="scientific">Populus trichocarpa</name>
    <name type="common">Western balsam poplar</name>
    <name type="synonym">Populus balsamifera subsp. trichocarpa</name>
    <dbReference type="NCBI Taxonomy" id="3694"/>
    <lineage>
        <taxon>Eukaryota</taxon>
        <taxon>Viridiplantae</taxon>
        <taxon>Streptophyta</taxon>
        <taxon>Embryophyta</taxon>
        <taxon>Tracheophyta</taxon>
        <taxon>Spermatophyta</taxon>
        <taxon>Magnoliopsida</taxon>
        <taxon>eudicotyledons</taxon>
        <taxon>Gunneridae</taxon>
        <taxon>Pentapetalae</taxon>
        <taxon>rosids</taxon>
        <taxon>fabids</taxon>
        <taxon>Malpighiales</taxon>
        <taxon>Salicaceae</taxon>
        <taxon>Saliceae</taxon>
        <taxon>Populus</taxon>
    </lineage>
</organism>
<proteinExistence type="inferred from homology"/>
<protein>
    <recommendedName>
        <fullName evidence="3">Plastocyanin-like domain-containing protein</fullName>
    </recommendedName>
</protein>
<accession>A0A2K1XCN1</accession>
<dbReference type="EMBL" id="CM009305">
    <property type="protein sequence ID" value="PNS98542.1"/>
    <property type="molecule type" value="Genomic_DNA"/>
</dbReference>
<dbReference type="GO" id="GO:0005507">
    <property type="term" value="F:copper ion binding"/>
    <property type="evidence" value="ECO:0007669"/>
    <property type="project" value="InterPro"/>
</dbReference>
<evidence type="ECO:0000256" key="1">
    <source>
        <dbReference type="ARBA" id="ARBA00002075"/>
    </source>
</evidence>
<dbReference type="Pfam" id="PF07731">
    <property type="entry name" value="Cu-oxidase_2"/>
    <property type="match status" value="1"/>
</dbReference>
<dbReference type="Gene3D" id="2.60.40.420">
    <property type="entry name" value="Cupredoxins - blue copper proteins"/>
    <property type="match status" value="1"/>
</dbReference>
<dbReference type="PANTHER" id="PTHR11709">
    <property type="entry name" value="MULTI-COPPER OXIDASE"/>
    <property type="match status" value="1"/>
</dbReference>
<reference evidence="4 5" key="1">
    <citation type="journal article" date="2006" name="Science">
        <title>The genome of black cottonwood, Populus trichocarpa (Torr. &amp; Gray).</title>
        <authorList>
            <person name="Tuskan G.A."/>
            <person name="Difazio S."/>
            <person name="Jansson S."/>
            <person name="Bohlmann J."/>
            <person name="Grigoriev I."/>
            <person name="Hellsten U."/>
            <person name="Putnam N."/>
            <person name="Ralph S."/>
            <person name="Rombauts S."/>
            <person name="Salamov A."/>
            <person name="Schein J."/>
            <person name="Sterck L."/>
            <person name="Aerts A."/>
            <person name="Bhalerao R.R."/>
            <person name="Bhalerao R.P."/>
            <person name="Blaudez D."/>
            <person name="Boerjan W."/>
            <person name="Brun A."/>
            <person name="Brunner A."/>
            <person name="Busov V."/>
            <person name="Campbell M."/>
            <person name="Carlson J."/>
            <person name="Chalot M."/>
            <person name="Chapman J."/>
            <person name="Chen G.L."/>
            <person name="Cooper D."/>
            <person name="Coutinho P.M."/>
            <person name="Couturier J."/>
            <person name="Covert S."/>
            <person name="Cronk Q."/>
            <person name="Cunningham R."/>
            <person name="Davis J."/>
            <person name="Degroeve S."/>
            <person name="Dejardin A."/>
            <person name="Depamphilis C."/>
            <person name="Detter J."/>
            <person name="Dirks B."/>
            <person name="Dubchak I."/>
            <person name="Duplessis S."/>
            <person name="Ehlting J."/>
            <person name="Ellis B."/>
            <person name="Gendler K."/>
            <person name="Goodstein D."/>
            <person name="Gribskov M."/>
            <person name="Grimwood J."/>
            <person name="Groover A."/>
            <person name="Gunter L."/>
            <person name="Hamberger B."/>
            <person name="Heinze B."/>
            <person name="Helariutta Y."/>
            <person name="Henrissat B."/>
            <person name="Holligan D."/>
            <person name="Holt R."/>
            <person name="Huang W."/>
            <person name="Islam-Faridi N."/>
            <person name="Jones S."/>
            <person name="Jones-Rhoades M."/>
            <person name="Jorgensen R."/>
            <person name="Joshi C."/>
            <person name="Kangasjarvi J."/>
            <person name="Karlsson J."/>
            <person name="Kelleher C."/>
            <person name="Kirkpatrick R."/>
            <person name="Kirst M."/>
            <person name="Kohler A."/>
            <person name="Kalluri U."/>
            <person name="Larimer F."/>
            <person name="Leebens-Mack J."/>
            <person name="Leple J.C."/>
            <person name="Locascio P."/>
            <person name="Lou Y."/>
            <person name="Lucas S."/>
            <person name="Martin F."/>
            <person name="Montanini B."/>
            <person name="Napoli C."/>
            <person name="Nelson D.R."/>
            <person name="Nelson C."/>
            <person name="Nieminen K."/>
            <person name="Nilsson O."/>
            <person name="Pereda V."/>
            <person name="Peter G."/>
            <person name="Philippe R."/>
            <person name="Pilate G."/>
            <person name="Poliakov A."/>
            <person name="Razumovskaya J."/>
            <person name="Richardson P."/>
            <person name="Rinaldi C."/>
            <person name="Ritland K."/>
            <person name="Rouze P."/>
            <person name="Ryaboy D."/>
            <person name="Schmutz J."/>
            <person name="Schrader J."/>
            <person name="Segerman B."/>
            <person name="Shin H."/>
            <person name="Siddiqui A."/>
            <person name="Sterky F."/>
            <person name="Terry A."/>
            <person name="Tsai C.J."/>
            <person name="Uberbacher E."/>
            <person name="Unneberg P."/>
            <person name="Vahala J."/>
            <person name="Wall K."/>
            <person name="Wessler S."/>
            <person name="Yang G."/>
            <person name="Yin T."/>
            <person name="Douglas C."/>
            <person name="Marra M."/>
            <person name="Sandberg G."/>
            <person name="Van de Peer Y."/>
            <person name="Rokhsar D."/>
        </authorList>
    </citation>
    <scope>NUCLEOTIDE SEQUENCE [LARGE SCALE GENOMIC DNA]</scope>
    <source>
        <strain evidence="5">cv. Nisqually</strain>
    </source>
</reference>
<dbReference type="AlphaFoldDB" id="A0A2K1XCN1"/>
<dbReference type="InterPro" id="IPR045087">
    <property type="entry name" value="Cu-oxidase_fam"/>
</dbReference>
<evidence type="ECO:0000313" key="5">
    <source>
        <dbReference type="Proteomes" id="UP000006729"/>
    </source>
</evidence>
<evidence type="ECO:0000256" key="2">
    <source>
        <dbReference type="ARBA" id="ARBA00010609"/>
    </source>
</evidence>
<evidence type="ECO:0000313" key="4">
    <source>
        <dbReference type="EMBL" id="PNS98542.1"/>
    </source>
</evidence>
<keyword evidence="5" id="KW-1185">Reference proteome</keyword>
<dbReference type="InParanoid" id="A0A2K1XCN1"/>
<comment type="function">
    <text evidence="1">Lignin degradation and detoxification of lignin-derived products.</text>
</comment>
<evidence type="ECO:0000259" key="3">
    <source>
        <dbReference type="Pfam" id="PF07731"/>
    </source>
</evidence>
<dbReference type="InterPro" id="IPR011706">
    <property type="entry name" value="Cu-oxidase_C"/>
</dbReference>
<dbReference type="STRING" id="3694.A0A2K1XCN1"/>
<dbReference type="GO" id="GO:0016491">
    <property type="term" value="F:oxidoreductase activity"/>
    <property type="evidence" value="ECO:0007669"/>
    <property type="project" value="InterPro"/>
</dbReference>
<dbReference type="Proteomes" id="UP000006729">
    <property type="component" value="Chromosome 16"/>
</dbReference>
<gene>
    <name evidence="4" type="ORF">POPTR_016G083300</name>
</gene>
<feature type="domain" description="Plastocyanin-like" evidence="3">
    <location>
        <begin position="91"/>
        <end position="138"/>
    </location>
</feature>
<comment type="similarity">
    <text evidence="2">Belongs to the multicopper oxidase family.</text>
</comment>